<reference evidence="3 4" key="1">
    <citation type="submission" date="2019-07" db="EMBL/GenBank/DDBJ databases">
        <authorList>
            <person name="Kim J."/>
        </authorList>
    </citation>
    <scope>NUCLEOTIDE SEQUENCE [LARGE SCALE GENOMIC DNA]</scope>
    <source>
        <strain evidence="3 4">N4</strain>
    </source>
</reference>
<keyword evidence="1" id="KW-1133">Transmembrane helix</keyword>
<evidence type="ECO:0000259" key="2">
    <source>
        <dbReference type="Pfam" id="PF03888"/>
    </source>
</evidence>
<dbReference type="Pfam" id="PF03888">
    <property type="entry name" value="MucB_RseB"/>
    <property type="match status" value="1"/>
</dbReference>
<organism evidence="3 4">
    <name type="scientific">Paenibacillus agilis</name>
    <dbReference type="NCBI Taxonomy" id="3020863"/>
    <lineage>
        <taxon>Bacteria</taxon>
        <taxon>Bacillati</taxon>
        <taxon>Bacillota</taxon>
        <taxon>Bacilli</taxon>
        <taxon>Bacillales</taxon>
        <taxon>Paenibacillaceae</taxon>
        <taxon>Paenibacillus</taxon>
    </lineage>
</organism>
<feature type="transmembrane region" description="Helical" evidence="1">
    <location>
        <begin position="7"/>
        <end position="28"/>
    </location>
</feature>
<keyword evidence="4" id="KW-1185">Reference proteome</keyword>
<keyword evidence="1" id="KW-0472">Membrane</keyword>
<dbReference type="AlphaFoldDB" id="A0A559IYI4"/>
<name>A0A559IYI4_9BACL</name>
<dbReference type="Proteomes" id="UP000318102">
    <property type="component" value="Unassembled WGS sequence"/>
</dbReference>
<feature type="domain" description="MucB/RseB N-terminal" evidence="2">
    <location>
        <begin position="127"/>
        <end position="200"/>
    </location>
</feature>
<comment type="caution">
    <text evidence="3">The sequence shown here is derived from an EMBL/GenBank/DDBJ whole genome shotgun (WGS) entry which is preliminary data.</text>
</comment>
<dbReference type="OrthoDB" id="2389132at2"/>
<dbReference type="InterPro" id="IPR033434">
    <property type="entry name" value="MucB/RseB_N"/>
</dbReference>
<accession>A0A559IYI4</accession>
<evidence type="ECO:0000256" key="1">
    <source>
        <dbReference type="SAM" id="Phobius"/>
    </source>
</evidence>
<protein>
    <recommendedName>
        <fullName evidence="2">MucB/RseB N-terminal domain-containing protein</fullName>
    </recommendedName>
</protein>
<dbReference type="Gene3D" id="2.50.20.10">
    <property type="entry name" value="Lipoprotein localisation LolA/LolB/LppX"/>
    <property type="match status" value="1"/>
</dbReference>
<proteinExistence type="predicted"/>
<evidence type="ECO:0000313" key="4">
    <source>
        <dbReference type="Proteomes" id="UP000318102"/>
    </source>
</evidence>
<dbReference type="RefSeq" id="WP_144988387.1">
    <property type="nucleotide sequence ID" value="NZ_VNJK01000001.1"/>
</dbReference>
<evidence type="ECO:0000313" key="3">
    <source>
        <dbReference type="EMBL" id="TVX92686.1"/>
    </source>
</evidence>
<dbReference type="PANTHER" id="PTHR37507">
    <property type="entry name" value="SPORULATION PROTEIN YDCC"/>
    <property type="match status" value="1"/>
</dbReference>
<sequence length="379" mass="44365">MRTKGLTVIKWIFVVFIVFPVAGCGWSWNWSKSEPPNNFLDMVTPPNYELVSYYAEANMTFTYRDGKSKDEKYLLKEWVGAKQGRIYREMIEGNEVQYSLQTPRDLLTYTKGDKVAYITSFSPEDPEVSFGTRESFMMQMESIRKNYTIKSVEDDTFLGRPVQRLRAVTKDSSYRSEMELWIDKETWMVLKTSERSDEVEFVTEYTLFETRNKFEDKELELILPSHVKIESMDESIKPDRITLQEAAKFLKSGLMHLPQNQDIKLSHVEKEVYDFGEDADWTLISLIYDKPDGTPMFQLYISPSANDGDNTSAGDNKVKVRNKQGMYWEELQILSWEENGYLYELMSRHPDLKQDELLKWAEKLTPYPSPVEMKPKIQG</sequence>
<dbReference type="InterPro" id="IPR052944">
    <property type="entry name" value="Sporulation_related"/>
</dbReference>
<dbReference type="EMBL" id="VNJK01000001">
    <property type="protein sequence ID" value="TVX92686.1"/>
    <property type="molecule type" value="Genomic_DNA"/>
</dbReference>
<dbReference type="PANTHER" id="PTHR37507:SF2">
    <property type="entry name" value="SPORULATION PROTEIN YDCC"/>
    <property type="match status" value="1"/>
</dbReference>
<gene>
    <name evidence="3" type="ORF">FPZ44_06275</name>
</gene>
<keyword evidence="1" id="KW-0812">Transmembrane</keyword>